<evidence type="ECO:0000313" key="3">
    <source>
        <dbReference type="EMBL" id="GLX79484.1"/>
    </source>
</evidence>
<accession>A0ABQ6GUX7</accession>
<dbReference type="SUPFAM" id="SSF56349">
    <property type="entry name" value="DNA breaking-rejoining enzymes"/>
    <property type="match status" value="1"/>
</dbReference>
<dbReference type="InterPro" id="IPR013762">
    <property type="entry name" value="Integrase-like_cat_sf"/>
</dbReference>
<evidence type="ECO:0000313" key="4">
    <source>
        <dbReference type="Proteomes" id="UP001157186"/>
    </source>
</evidence>
<name>A0ABQ6GUX7_9GAMM</name>
<dbReference type="InterPro" id="IPR002104">
    <property type="entry name" value="Integrase_catalytic"/>
</dbReference>
<keyword evidence="4" id="KW-1185">Reference proteome</keyword>
<dbReference type="Gene3D" id="1.10.443.10">
    <property type="entry name" value="Intergrase catalytic core"/>
    <property type="match status" value="1"/>
</dbReference>
<organism evidence="3 4">
    <name type="scientific">Thalassotalea insulae</name>
    <dbReference type="NCBI Taxonomy" id="2056778"/>
    <lineage>
        <taxon>Bacteria</taxon>
        <taxon>Pseudomonadati</taxon>
        <taxon>Pseudomonadota</taxon>
        <taxon>Gammaproteobacteria</taxon>
        <taxon>Alteromonadales</taxon>
        <taxon>Colwelliaceae</taxon>
        <taxon>Thalassotalea</taxon>
    </lineage>
</organism>
<dbReference type="InterPro" id="IPR011010">
    <property type="entry name" value="DNA_brk_join_enz"/>
</dbReference>
<evidence type="ECO:0000256" key="1">
    <source>
        <dbReference type="ARBA" id="ARBA00023172"/>
    </source>
</evidence>
<sequence length="227" mass="26371">MSTVLGEDHMTAAFNWGIIEEQPFLKAGIKKNPEKPRDRLVTDEEVAAFLKHVPEWLNLYIQLKLATGLRQRDMLRLDNTHWNALEGLRVGTSKTSVRINFESTQHLSDIVNGIKQLNGYTSRGARKFKWHFFMSRLNKPYTEGGFETMWRRYMDKAISSGDLKERFQERDLRAKAATQCESLVQAFELLGHKNISTTKKVYRRGYSKVKPLSPYDDSDNEQNIEKK</sequence>
<dbReference type="Pfam" id="PF00589">
    <property type="entry name" value="Phage_integrase"/>
    <property type="match status" value="1"/>
</dbReference>
<dbReference type="EMBL" id="BSST01000001">
    <property type="protein sequence ID" value="GLX79484.1"/>
    <property type="molecule type" value="Genomic_DNA"/>
</dbReference>
<dbReference type="Proteomes" id="UP001157186">
    <property type="component" value="Unassembled WGS sequence"/>
</dbReference>
<dbReference type="PROSITE" id="PS51898">
    <property type="entry name" value="TYR_RECOMBINASE"/>
    <property type="match status" value="1"/>
</dbReference>
<keyword evidence="1" id="KW-0233">DNA recombination</keyword>
<evidence type="ECO:0000259" key="2">
    <source>
        <dbReference type="PROSITE" id="PS51898"/>
    </source>
</evidence>
<comment type="caution">
    <text evidence="3">The sequence shown here is derived from an EMBL/GenBank/DDBJ whole genome shotgun (WGS) entry which is preliminary data.</text>
</comment>
<proteinExistence type="predicted"/>
<gene>
    <name evidence="3" type="ORF">tinsulaeT_28240</name>
</gene>
<protein>
    <recommendedName>
        <fullName evidence="2">Tyr recombinase domain-containing protein</fullName>
    </recommendedName>
</protein>
<reference evidence="3 4" key="1">
    <citation type="submission" date="2023-03" db="EMBL/GenBank/DDBJ databases">
        <title>Draft genome sequence of Thalassotalea insulae KCTC 62186T.</title>
        <authorList>
            <person name="Sawabe T."/>
        </authorList>
    </citation>
    <scope>NUCLEOTIDE SEQUENCE [LARGE SCALE GENOMIC DNA]</scope>
    <source>
        <strain evidence="3 4">KCTC 62186</strain>
    </source>
</reference>
<feature type="domain" description="Tyr recombinase" evidence="2">
    <location>
        <begin position="35"/>
        <end position="216"/>
    </location>
</feature>